<dbReference type="AlphaFoldDB" id="A0A1W1HFR9"/>
<evidence type="ECO:0000259" key="1">
    <source>
        <dbReference type="Pfam" id="PF03050"/>
    </source>
</evidence>
<dbReference type="EMBL" id="FWEV01000219">
    <property type="protein sequence ID" value="SLM31266.1"/>
    <property type="molecule type" value="Genomic_DNA"/>
</dbReference>
<protein>
    <submittedName>
        <fullName evidence="2">Transposase</fullName>
    </submittedName>
</protein>
<sequence length="368" mass="41880">MFTAKIADGTISGARHYDASANAAIPIYKYGFGMPFYRIARLQEMVGVPLGASTLWDKTEALADIIQPVYQELIHQAAQAKLFHNDDTTMPVLSLMKENEQKTDKERTGMFTTAIVAELDEGHQIALYFTGRNHAGENLDMLQAHRDPDKGKPIQMCDALSRNTNDLFARFVSHCLSHGRRRFADIVPIFPDECKLVIDLLAGVYENDAVTKEKNMSDEERLTYHQQYSGPLMNTLHEWMTTQIHGKLVEPNSALGSAISYLLDRWEKFTLFLRVAGAPLDNNICEQALKRAVLNRKNAMFYKNEIGALIGDMFTSIIHTCYLGKVNAMDYLIKLQEYEADMKKNPEKWMPWNYRQTIEEIEGLTITL</sequence>
<dbReference type="PANTHER" id="PTHR33678">
    <property type="entry name" value="BLL1576 PROTEIN"/>
    <property type="match status" value="1"/>
</dbReference>
<dbReference type="InterPro" id="IPR004291">
    <property type="entry name" value="Transposase_IS66_central"/>
</dbReference>
<evidence type="ECO:0000313" key="3">
    <source>
        <dbReference type="Proteomes" id="UP000191931"/>
    </source>
</evidence>
<dbReference type="Proteomes" id="UP000191931">
    <property type="component" value="Unassembled WGS sequence"/>
</dbReference>
<dbReference type="PANTHER" id="PTHR33678:SF2">
    <property type="match status" value="1"/>
</dbReference>
<name>A0A1W1HFR9_9BACT</name>
<evidence type="ECO:0000313" key="2">
    <source>
        <dbReference type="EMBL" id="SLM31266.1"/>
    </source>
</evidence>
<organism evidence="2 3">
    <name type="scientific">Desulfamplus magnetovallimortis</name>
    <dbReference type="NCBI Taxonomy" id="1246637"/>
    <lineage>
        <taxon>Bacteria</taxon>
        <taxon>Pseudomonadati</taxon>
        <taxon>Thermodesulfobacteriota</taxon>
        <taxon>Desulfobacteria</taxon>
        <taxon>Desulfobacterales</taxon>
        <taxon>Desulfobacteraceae</taxon>
        <taxon>Desulfamplus</taxon>
    </lineage>
</organism>
<dbReference type="Pfam" id="PF03050">
    <property type="entry name" value="DDE_Tnp_IS66"/>
    <property type="match status" value="1"/>
</dbReference>
<gene>
    <name evidence="2" type="ORF">MTBBW1_2960001</name>
</gene>
<keyword evidence="3" id="KW-1185">Reference proteome</keyword>
<feature type="domain" description="Transposase IS66 central" evidence="1">
    <location>
        <begin position="18"/>
        <end position="308"/>
    </location>
</feature>
<reference evidence="2 3" key="1">
    <citation type="submission" date="2017-03" db="EMBL/GenBank/DDBJ databases">
        <authorList>
            <person name="Afonso C.L."/>
            <person name="Miller P.J."/>
            <person name="Scott M.A."/>
            <person name="Spackman E."/>
            <person name="Goraichik I."/>
            <person name="Dimitrov K.M."/>
            <person name="Suarez D.L."/>
            <person name="Swayne D.E."/>
        </authorList>
    </citation>
    <scope>NUCLEOTIDE SEQUENCE [LARGE SCALE GENOMIC DNA]</scope>
    <source>
        <strain evidence="2">PRJEB14757</strain>
    </source>
</reference>
<dbReference type="InterPro" id="IPR052344">
    <property type="entry name" value="Transposase-related"/>
</dbReference>
<proteinExistence type="predicted"/>
<accession>A0A1W1HFR9</accession>
<dbReference type="STRING" id="1246637.MTBBW1_2960001"/>